<dbReference type="GO" id="GO:0016715">
    <property type="term" value="F:oxidoreductase activity, acting on paired donors, with incorporation or reduction of molecular oxygen, reduced ascorbate as one donor, and incorporation of one atom of oxygen"/>
    <property type="evidence" value="ECO:0007669"/>
    <property type="project" value="InterPro"/>
</dbReference>
<dbReference type="Gene3D" id="2.60.120.230">
    <property type="match status" value="2"/>
</dbReference>
<evidence type="ECO:0000256" key="2">
    <source>
        <dbReference type="SAM" id="SignalP"/>
    </source>
</evidence>
<dbReference type="AlphaFoldDB" id="A0A2W2AKT1"/>
<sequence>MNKTLLTLFVAILSSFGFAAKASQDTTVVTSHQDVVIKTNPAVGHTLYPQWAEFPNTNVSYRRVMMMLEFECAPGLMCGEWDYINNVYIGHLGGVNGDSLGYEIARFITPYGKGRYASSNWSHTWYYDVTDFAPLLHDSVEVIYQHTGYEGNTDRGWKINVKFICVEGTPVREPIAVHKLWSGSFPMGNINNPVESHLIPVQQTLNSQTNNVRIRMMNTGHGADSAENCMEFCAKYREIMWDNNMVSHKSIWRNDCGSNALYPQAGTWIYDRGGWCPGSPVRYDDVDILNVAGSSQHTVDMNMEPYTAYKSFGNINTTGFLIEYKPIASTNDATLENVIAPSPESEFLRYNPICNQPIIVIRNSGSTDLTSLNIHYGVEGGPTSLFQWTGNLKFMQTDTVTLTTPVNWTASSGNFVIYTSEPNNATDQYNADDTARTTFATPRIMPKSFVVSLRTDGAASEKYYRIIDMNNGNIVFDKNNLTDNTTYNDTINLAANACYKFYFGCDGPSNWGGQNKSGLNFWAYTQYIGSGSLSFKNLGSTLPINGLSLSGSATAFAATSADFGAFYSFNFTTESTLSVSQVNKAEFGLEVYPNPTSDLINVIYSSNEEKSRIELFDMQGRRLDYQTATQKAGVAEFNLAAYPTGIYFIKYLAGEDVIVRKVIKQ</sequence>
<comment type="caution">
    <text evidence="5">The sequence shown here is derived from an EMBL/GenBank/DDBJ whole genome shotgun (WGS) entry which is preliminary data.</text>
</comment>
<dbReference type="SUPFAM" id="SSF49742">
    <property type="entry name" value="PHM/PNGase F"/>
    <property type="match status" value="2"/>
</dbReference>
<dbReference type="Pfam" id="PF18962">
    <property type="entry name" value="Por_Secre_tail"/>
    <property type="match status" value="1"/>
</dbReference>
<dbReference type="EMBL" id="QKTW01000006">
    <property type="protein sequence ID" value="PZF74172.1"/>
    <property type="molecule type" value="Genomic_DNA"/>
</dbReference>
<protein>
    <recommendedName>
        <fullName evidence="7">Peptide-N-glycosidase F N-terminal domain-containing protein</fullName>
    </recommendedName>
</protein>
<proteinExistence type="predicted"/>
<dbReference type="InterPro" id="IPR008977">
    <property type="entry name" value="PHM/PNGase_F_dom_sf"/>
</dbReference>
<dbReference type="InterPro" id="IPR053251">
    <property type="entry name" value="N-glycanase"/>
</dbReference>
<keyword evidence="6" id="KW-1185">Reference proteome</keyword>
<evidence type="ECO:0008006" key="7">
    <source>
        <dbReference type="Google" id="ProtNLM"/>
    </source>
</evidence>
<feature type="domain" description="Peptide-N-glycosidase F C-terminal" evidence="3">
    <location>
        <begin position="191"/>
        <end position="321"/>
    </location>
</feature>
<dbReference type="RefSeq" id="WP_110997588.1">
    <property type="nucleotide sequence ID" value="NZ_QKTW01000006.1"/>
</dbReference>
<keyword evidence="1" id="KW-1015">Disulfide bond</keyword>
<gene>
    <name evidence="5" type="ORF">DN068_03920</name>
</gene>
<evidence type="ECO:0000259" key="3">
    <source>
        <dbReference type="Pfam" id="PF09113"/>
    </source>
</evidence>
<dbReference type="PANTHER" id="PTHR39319:SF1">
    <property type="entry name" value="SI:DKEY-256H2.1"/>
    <property type="match status" value="1"/>
</dbReference>
<evidence type="ECO:0000256" key="1">
    <source>
        <dbReference type="ARBA" id="ARBA00023157"/>
    </source>
</evidence>
<evidence type="ECO:0000313" key="6">
    <source>
        <dbReference type="Proteomes" id="UP000248745"/>
    </source>
</evidence>
<dbReference type="OrthoDB" id="6281169at2"/>
<organism evidence="5 6">
    <name type="scientific">Taibaiella soli</name>
    <dbReference type="NCBI Taxonomy" id="1649169"/>
    <lineage>
        <taxon>Bacteria</taxon>
        <taxon>Pseudomonadati</taxon>
        <taxon>Bacteroidota</taxon>
        <taxon>Chitinophagia</taxon>
        <taxon>Chitinophagales</taxon>
        <taxon>Chitinophagaceae</taxon>
        <taxon>Taibaiella</taxon>
    </lineage>
</organism>
<dbReference type="NCBIfam" id="TIGR04183">
    <property type="entry name" value="Por_Secre_tail"/>
    <property type="match status" value="1"/>
</dbReference>
<reference evidence="5 6" key="1">
    <citation type="submission" date="2018-06" db="EMBL/GenBank/DDBJ databases">
        <title>Mucibacter soli gen. nov., sp. nov., a new member of the family Chitinophagaceae producing mucin.</title>
        <authorList>
            <person name="Kim M.-K."/>
            <person name="Park S."/>
            <person name="Kim T.-S."/>
            <person name="Joung Y."/>
            <person name="Han J.-H."/>
            <person name="Kim S.B."/>
        </authorList>
    </citation>
    <scope>NUCLEOTIDE SEQUENCE [LARGE SCALE GENOMIC DNA]</scope>
    <source>
        <strain evidence="5 6">R1-15</strain>
    </source>
</reference>
<name>A0A2W2AKT1_9BACT</name>
<feature type="domain" description="Secretion system C-terminal sorting" evidence="4">
    <location>
        <begin position="591"/>
        <end position="663"/>
    </location>
</feature>
<dbReference type="PANTHER" id="PTHR39319">
    <property type="entry name" value="SI:DKEY-256H2.1"/>
    <property type="match status" value="1"/>
</dbReference>
<evidence type="ECO:0000313" key="5">
    <source>
        <dbReference type="EMBL" id="PZF74172.1"/>
    </source>
</evidence>
<dbReference type="InterPro" id="IPR026444">
    <property type="entry name" value="Secre_tail"/>
</dbReference>
<feature type="chain" id="PRO_5016098805" description="Peptide-N-glycosidase F N-terminal domain-containing protein" evidence="2">
    <location>
        <begin position="20"/>
        <end position="665"/>
    </location>
</feature>
<dbReference type="InterPro" id="IPR014784">
    <property type="entry name" value="Cu2_ascorb_mOase-like_C"/>
</dbReference>
<feature type="signal peptide" evidence="2">
    <location>
        <begin position="1"/>
        <end position="19"/>
    </location>
</feature>
<dbReference type="Pfam" id="PF09113">
    <property type="entry name" value="N-glycanase_C"/>
    <property type="match status" value="1"/>
</dbReference>
<evidence type="ECO:0000259" key="4">
    <source>
        <dbReference type="Pfam" id="PF18962"/>
    </source>
</evidence>
<dbReference type="Proteomes" id="UP000248745">
    <property type="component" value="Unassembled WGS sequence"/>
</dbReference>
<accession>A0A2W2AKT1</accession>
<dbReference type="InterPro" id="IPR015197">
    <property type="entry name" value="PngaseF_C"/>
</dbReference>
<keyword evidence="2" id="KW-0732">Signal</keyword>